<sequence length="199" mass="22500">MTEPDQKQEEQKDTQTASTGADNLLERRYWVEFQRPTIGTRELMDDIKLNIEEYAPGLLADFEKTVGEPRTLQVGDQFGIRILGPWNGDVRVTDVDDTSFTFETLEGHPEAGTICFSLTPHEHFADAWHFEIRSLAASRDGLVAFTYDTLAVGKKMQEKTWVTFCQRVLEKSGGEALGDIQVRTLEKEEMPAEVKAEAE</sequence>
<reference evidence="2" key="1">
    <citation type="submission" date="2024-03" db="EMBL/GenBank/DDBJ databases">
        <title>Deinococcus weizhi sp. nov., isolated from human skin.</title>
        <authorList>
            <person name="Wei Z."/>
            <person name="Tian F."/>
            <person name="Yang C."/>
            <person name="Xin L.T."/>
            <person name="Wen Z.J."/>
            <person name="Lan K.C."/>
            <person name="Yu L."/>
            <person name="Zhe W."/>
            <person name="Dan F.D."/>
            <person name="Jun W."/>
            <person name="Rui Z."/>
            <person name="Yong X.J."/>
            <person name="Ting Y."/>
            <person name="Wei X."/>
            <person name="Xu Z.G."/>
            <person name="Xin Z."/>
            <person name="Dong F.G."/>
            <person name="Ni X.M."/>
            <person name="Zheng M.G."/>
            <person name="Chun Y."/>
            <person name="Qian W.X."/>
        </authorList>
    </citation>
    <scope>NUCLEOTIDE SEQUENCE</scope>
    <source>
        <strain evidence="2">VB142</strain>
    </source>
</reference>
<organism evidence="2">
    <name type="scientific">Deinococcus sp. VB142</name>
    <dbReference type="NCBI Taxonomy" id="3112952"/>
    <lineage>
        <taxon>Bacteria</taxon>
        <taxon>Thermotogati</taxon>
        <taxon>Deinococcota</taxon>
        <taxon>Deinococci</taxon>
        <taxon>Deinococcales</taxon>
        <taxon>Deinococcaceae</taxon>
        <taxon>Deinococcus</taxon>
    </lineage>
</organism>
<proteinExistence type="predicted"/>
<gene>
    <name evidence="2" type="ORF">WDJ50_14340</name>
</gene>
<evidence type="ECO:0000259" key="1">
    <source>
        <dbReference type="Pfam" id="PF09348"/>
    </source>
</evidence>
<dbReference type="EMBL" id="CP149783">
    <property type="protein sequence ID" value="WYF46253.1"/>
    <property type="molecule type" value="Genomic_DNA"/>
</dbReference>
<dbReference type="InterPro" id="IPR018960">
    <property type="entry name" value="DUF1990"/>
</dbReference>
<dbReference type="RefSeq" id="WP_339097715.1">
    <property type="nucleotide sequence ID" value="NZ_CP149783.1"/>
</dbReference>
<protein>
    <submittedName>
        <fullName evidence="2">DUF1990 family protein</fullName>
    </submittedName>
</protein>
<feature type="domain" description="DUF1990" evidence="1">
    <location>
        <begin position="70"/>
        <end position="148"/>
    </location>
</feature>
<dbReference type="Pfam" id="PF09348">
    <property type="entry name" value="DUF1990"/>
    <property type="match status" value="1"/>
</dbReference>
<evidence type="ECO:0000313" key="2">
    <source>
        <dbReference type="EMBL" id="WYF46253.1"/>
    </source>
</evidence>
<dbReference type="AlphaFoldDB" id="A0AAU6Q7W5"/>
<accession>A0AAU6Q7W5</accession>
<name>A0AAU6Q7W5_9DEIO</name>